<evidence type="ECO:0000313" key="1">
    <source>
        <dbReference type="EMBL" id="MBW87467.1"/>
    </source>
</evidence>
<organism evidence="1">
    <name type="scientific">Rhizophora mucronata</name>
    <name type="common">Asiatic mangrove</name>
    <dbReference type="NCBI Taxonomy" id="61149"/>
    <lineage>
        <taxon>Eukaryota</taxon>
        <taxon>Viridiplantae</taxon>
        <taxon>Streptophyta</taxon>
        <taxon>Embryophyta</taxon>
        <taxon>Tracheophyta</taxon>
        <taxon>Spermatophyta</taxon>
        <taxon>Magnoliopsida</taxon>
        <taxon>eudicotyledons</taxon>
        <taxon>Gunneridae</taxon>
        <taxon>Pentapetalae</taxon>
        <taxon>rosids</taxon>
        <taxon>fabids</taxon>
        <taxon>Malpighiales</taxon>
        <taxon>Rhizophoraceae</taxon>
        <taxon>Rhizophora</taxon>
    </lineage>
</organism>
<accession>A0A2P2J223</accession>
<sequence>MLIIDHYFGPNLKKYNISMKNFTKKFLTTS</sequence>
<dbReference type="EMBL" id="GGEC01006984">
    <property type="protein sequence ID" value="MBW87467.1"/>
    <property type="molecule type" value="Transcribed_RNA"/>
</dbReference>
<reference evidence="1" key="1">
    <citation type="submission" date="2018-02" db="EMBL/GenBank/DDBJ databases">
        <title>Rhizophora mucronata_Transcriptome.</title>
        <authorList>
            <person name="Meera S.P."/>
            <person name="Sreeshan A."/>
            <person name="Augustine A."/>
        </authorList>
    </citation>
    <scope>NUCLEOTIDE SEQUENCE</scope>
    <source>
        <tissue evidence="1">Leaf</tissue>
    </source>
</reference>
<proteinExistence type="predicted"/>
<name>A0A2P2J223_RHIMU</name>
<dbReference type="AlphaFoldDB" id="A0A2P2J223"/>
<protein>
    <submittedName>
        <fullName evidence="1">Uncharacterized protein</fullName>
    </submittedName>
</protein>